<dbReference type="InterPro" id="IPR016169">
    <property type="entry name" value="FAD-bd_PCMH_sub2"/>
</dbReference>
<evidence type="ECO:0000313" key="14">
    <source>
        <dbReference type="EMBL" id="KPY31784.1"/>
    </source>
</evidence>
<evidence type="ECO:0000256" key="1">
    <source>
        <dbReference type="ARBA" id="ARBA00001974"/>
    </source>
</evidence>
<keyword evidence="3" id="KW-0285">Flavoprotein</keyword>
<comment type="cofactor">
    <cofactor evidence="1">
        <name>FAD</name>
        <dbReference type="ChEBI" id="CHEBI:57692"/>
    </cofactor>
</comment>
<organism evidence="14 15">
    <name type="scientific">Pseudomonas syringae pv. primulae</name>
    <dbReference type="NCBI Taxonomy" id="251707"/>
    <lineage>
        <taxon>Bacteria</taxon>
        <taxon>Pseudomonadati</taxon>
        <taxon>Pseudomonadota</taxon>
        <taxon>Gammaproteobacteria</taxon>
        <taxon>Pseudomonadales</taxon>
        <taxon>Pseudomonadaceae</taxon>
        <taxon>Pseudomonas</taxon>
    </lineage>
</organism>
<dbReference type="FunFam" id="3.30.70.2740:FF:000006">
    <property type="entry name" value="NAD-independent D-lactate dehydrogenase"/>
    <property type="match status" value="1"/>
</dbReference>
<dbReference type="SUPFAM" id="SSF56176">
    <property type="entry name" value="FAD-binding/transporter-associated domain-like"/>
    <property type="match status" value="1"/>
</dbReference>
<keyword evidence="4" id="KW-0479">Metal-binding</keyword>
<dbReference type="GO" id="GO:1903457">
    <property type="term" value="P:lactate catabolic process"/>
    <property type="evidence" value="ECO:0007669"/>
    <property type="project" value="TreeGrafter"/>
</dbReference>
<name>A0A0N8SJ97_9PSED</name>
<feature type="domain" description="4Fe-4S ferredoxin-type" evidence="12">
    <location>
        <begin position="756"/>
        <end position="787"/>
    </location>
</feature>
<dbReference type="Proteomes" id="UP000050562">
    <property type="component" value="Unassembled WGS sequence"/>
</dbReference>
<comment type="caution">
    <text evidence="14">The sequence shown here is derived from an EMBL/GenBank/DDBJ whole genome shotgun (WGS) entry which is preliminary data.</text>
</comment>
<dbReference type="PANTHER" id="PTHR11748:SF111">
    <property type="entry name" value="D-LACTATE DEHYDROGENASE, MITOCHONDRIAL-RELATED"/>
    <property type="match status" value="1"/>
</dbReference>
<keyword evidence="5" id="KW-0274">FAD</keyword>
<feature type="compositionally biased region" description="Polar residues" evidence="11">
    <location>
        <begin position="1"/>
        <end position="19"/>
    </location>
</feature>
<dbReference type="InterPro" id="IPR017896">
    <property type="entry name" value="4Fe4S_Fe-S-bd"/>
</dbReference>
<evidence type="ECO:0000256" key="10">
    <source>
        <dbReference type="ARBA" id="ARBA00038897"/>
    </source>
</evidence>
<dbReference type="InterPro" id="IPR004113">
    <property type="entry name" value="FAD-bd_oxidored_4_C"/>
</dbReference>
<dbReference type="Gene3D" id="3.30.70.2740">
    <property type="match status" value="1"/>
</dbReference>
<dbReference type="Gene3D" id="1.10.45.10">
    <property type="entry name" value="Vanillyl-alcohol Oxidase, Chain A, domain 4"/>
    <property type="match status" value="1"/>
</dbReference>
<dbReference type="FunFam" id="1.10.45.10:FF:000001">
    <property type="entry name" value="D-lactate dehydrogenase mitochondrial"/>
    <property type="match status" value="1"/>
</dbReference>
<comment type="similarity">
    <text evidence="2">Belongs to the FAD-binding oxidoreductase/transferase type 4 family.</text>
</comment>
<dbReference type="InterPro" id="IPR016167">
    <property type="entry name" value="FAD-bd_PCMH_sub1"/>
</dbReference>
<evidence type="ECO:0000259" key="13">
    <source>
        <dbReference type="PROSITE" id="PS51387"/>
    </source>
</evidence>
<dbReference type="InterPro" id="IPR016171">
    <property type="entry name" value="Vanillyl_alc_oxidase_C-sub2"/>
</dbReference>
<protein>
    <recommendedName>
        <fullName evidence="10">D-lactate dehydrogenase (cytochrome)</fullName>
        <ecNumber evidence="10">1.1.2.4</ecNumber>
    </recommendedName>
</protein>
<evidence type="ECO:0000259" key="12">
    <source>
        <dbReference type="PROSITE" id="PS51379"/>
    </source>
</evidence>
<dbReference type="InterPro" id="IPR016164">
    <property type="entry name" value="FAD-linked_Oxase-like_C"/>
</dbReference>
<dbReference type="GO" id="GO:0051536">
    <property type="term" value="F:iron-sulfur cluster binding"/>
    <property type="evidence" value="ECO:0007669"/>
    <property type="project" value="UniProtKB-KW"/>
</dbReference>
<dbReference type="InterPro" id="IPR006094">
    <property type="entry name" value="Oxid_FAD_bind_N"/>
</dbReference>
<dbReference type="InterPro" id="IPR009051">
    <property type="entry name" value="Helical_ferredxn"/>
</dbReference>
<keyword evidence="6" id="KW-0809">Transit peptide</keyword>
<dbReference type="PANTHER" id="PTHR11748">
    <property type="entry name" value="D-LACTATE DEHYDROGENASE"/>
    <property type="match status" value="1"/>
</dbReference>
<dbReference type="PATRIC" id="fig|251707.3.peg.2927"/>
<dbReference type="PROSITE" id="PS51387">
    <property type="entry name" value="FAD_PCMH"/>
    <property type="match status" value="1"/>
</dbReference>
<feature type="compositionally biased region" description="Basic residues" evidence="11">
    <location>
        <begin position="114"/>
        <end position="143"/>
    </location>
</feature>
<dbReference type="GO" id="GO:0071949">
    <property type="term" value="F:FAD binding"/>
    <property type="evidence" value="ECO:0007669"/>
    <property type="project" value="InterPro"/>
</dbReference>
<feature type="compositionally biased region" description="Basic and acidic residues" evidence="11">
    <location>
        <begin position="144"/>
        <end position="159"/>
    </location>
</feature>
<dbReference type="EC" id="1.1.2.4" evidence="10"/>
<evidence type="ECO:0000256" key="2">
    <source>
        <dbReference type="ARBA" id="ARBA00008000"/>
    </source>
</evidence>
<dbReference type="AlphaFoldDB" id="A0A0N8SJ97"/>
<dbReference type="EMBL" id="LJRC01000247">
    <property type="protein sequence ID" value="KPY31784.1"/>
    <property type="molecule type" value="Genomic_DNA"/>
</dbReference>
<dbReference type="Pfam" id="PF02754">
    <property type="entry name" value="CCG"/>
    <property type="match status" value="2"/>
</dbReference>
<dbReference type="Pfam" id="PF02913">
    <property type="entry name" value="FAD-oxidase_C"/>
    <property type="match status" value="1"/>
</dbReference>
<dbReference type="InterPro" id="IPR016166">
    <property type="entry name" value="FAD-bd_PCMH"/>
</dbReference>
<feature type="domain" description="FAD-binding PCMH-type" evidence="13">
    <location>
        <begin position="264"/>
        <end position="492"/>
    </location>
</feature>
<dbReference type="InterPro" id="IPR036318">
    <property type="entry name" value="FAD-bd_PCMH-like_sf"/>
</dbReference>
<dbReference type="Gene3D" id="3.30.43.10">
    <property type="entry name" value="Uridine Diphospho-n-acetylenolpyruvylglucosamine Reductase, domain 2"/>
    <property type="match status" value="1"/>
</dbReference>
<dbReference type="GO" id="GO:0004458">
    <property type="term" value="F:D-lactate dehydrogenase (cytochrome) activity"/>
    <property type="evidence" value="ECO:0007669"/>
    <property type="project" value="UniProtKB-EC"/>
</dbReference>
<dbReference type="GO" id="GO:0008720">
    <property type="term" value="F:D-lactate dehydrogenase (NAD+) activity"/>
    <property type="evidence" value="ECO:0007669"/>
    <property type="project" value="TreeGrafter"/>
</dbReference>
<dbReference type="InterPro" id="IPR004017">
    <property type="entry name" value="Cys_rich_dom"/>
</dbReference>
<dbReference type="PROSITE" id="PS51379">
    <property type="entry name" value="4FE4S_FER_2"/>
    <property type="match status" value="1"/>
</dbReference>
<evidence type="ECO:0000313" key="15">
    <source>
        <dbReference type="Proteomes" id="UP000050562"/>
    </source>
</evidence>
<keyword evidence="7" id="KW-0560">Oxidoreductase</keyword>
<keyword evidence="8" id="KW-0408">Iron</keyword>
<evidence type="ECO:0000256" key="7">
    <source>
        <dbReference type="ARBA" id="ARBA00023002"/>
    </source>
</evidence>
<feature type="region of interest" description="Disordered" evidence="11">
    <location>
        <begin position="1"/>
        <end position="219"/>
    </location>
</feature>
<evidence type="ECO:0000256" key="5">
    <source>
        <dbReference type="ARBA" id="ARBA00022827"/>
    </source>
</evidence>
<feature type="compositionally biased region" description="Basic residues" evidence="11">
    <location>
        <begin position="20"/>
        <end position="30"/>
    </location>
</feature>
<evidence type="ECO:0000256" key="4">
    <source>
        <dbReference type="ARBA" id="ARBA00022723"/>
    </source>
</evidence>
<dbReference type="Gene3D" id="3.30.465.10">
    <property type="match status" value="1"/>
</dbReference>
<dbReference type="Pfam" id="PF01565">
    <property type="entry name" value="FAD_binding_4"/>
    <property type="match status" value="1"/>
</dbReference>
<evidence type="ECO:0000256" key="11">
    <source>
        <dbReference type="SAM" id="MobiDB-lite"/>
    </source>
</evidence>
<dbReference type="GO" id="GO:0046872">
    <property type="term" value="F:metal ion binding"/>
    <property type="evidence" value="ECO:0007669"/>
    <property type="project" value="UniProtKB-KW"/>
</dbReference>
<evidence type="ECO:0000256" key="9">
    <source>
        <dbReference type="ARBA" id="ARBA00023014"/>
    </source>
</evidence>
<dbReference type="Pfam" id="PF13183">
    <property type="entry name" value="Fer4_8"/>
    <property type="match status" value="1"/>
</dbReference>
<keyword evidence="9" id="KW-0411">Iron-sulfur</keyword>
<proteinExistence type="inferred from homology"/>
<reference evidence="14 15" key="1">
    <citation type="submission" date="2015-09" db="EMBL/GenBank/DDBJ databases">
        <title>Genome announcement of multiple Pseudomonas syringae strains.</title>
        <authorList>
            <person name="Thakur S."/>
            <person name="Wang P.W."/>
            <person name="Gong Y."/>
            <person name="Weir B.S."/>
            <person name="Guttman D.S."/>
        </authorList>
    </citation>
    <scope>NUCLEOTIDE SEQUENCE [LARGE SCALE GENOMIC DNA]</scope>
    <source>
        <strain evidence="14 15">ICMP3956</strain>
    </source>
</reference>
<evidence type="ECO:0000256" key="6">
    <source>
        <dbReference type="ARBA" id="ARBA00022946"/>
    </source>
</evidence>
<accession>A0A0N8SJ97</accession>
<dbReference type="SUPFAM" id="SSF55103">
    <property type="entry name" value="FAD-linked oxidases, C-terminal domain"/>
    <property type="match status" value="1"/>
</dbReference>
<evidence type="ECO:0000256" key="3">
    <source>
        <dbReference type="ARBA" id="ARBA00022630"/>
    </source>
</evidence>
<dbReference type="PROSITE" id="PS00198">
    <property type="entry name" value="4FE4S_FER_1"/>
    <property type="match status" value="1"/>
</dbReference>
<feature type="compositionally biased region" description="Basic and acidic residues" evidence="11">
    <location>
        <begin position="53"/>
        <end position="62"/>
    </location>
</feature>
<dbReference type="SUPFAM" id="SSF46548">
    <property type="entry name" value="alpha-helical ferredoxin"/>
    <property type="match status" value="1"/>
</dbReference>
<dbReference type="InterPro" id="IPR017900">
    <property type="entry name" value="4Fe4S_Fe_S_CS"/>
</dbReference>
<dbReference type="FunFam" id="1.10.1060.10:FF:000019">
    <property type="entry name" value="Oxidoreductase/iron-sulfur cluster-binding protein"/>
    <property type="match status" value="1"/>
</dbReference>
<gene>
    <name evidence="14" type="ORF">ALO52_05166</name>
</gene>
<sequence>METSHECQAQHPRQTAQQSQRHHTGGRQFRRGIGDRTVALRSGKSGRPIAHTDGSRAHRDSPVQRSGLAASAGRTGQGPPATHPADCARHATRTPGERVLGRATRSARAQGLRPAHRRMEKRPLRRHARQLHHHPGRHRRHRQPDHLAHPRRATPDEPRTTGAFRPAQGQRDLRQPLRSTAQAELGGRHADQRAAGVRPVEDRRHRTGPGVWRSWPQRPDCPDSGGRMSLPAAFLDSVRRLIPQKRRFDDPLSTLAFGTDASFYRLIPKLVIRVESDDEVIALLKLAQAEKVAITFRAAGTSLSGQAISDSVLLVLGDNWNGRELRDQGTQIRLQPGVIGAQANAWLAPFGRKIGPDPASINACKIGGIVANNASGMCCGTAQNTYHTLAGIRLILADGTLLDTEDATSVAAFRASHADLLNNLDRLARETRANSELAARIRHKYRLKNTTGLSLNALVDFDEPLDILSHLLVGSEGTLGFISAVTYNTVVDHPHKASALIVFPDVETCCNAVTVLKTQPVAAVELLDRRSLRSVQDKPGMPGFVRELSANACALLIEARAASRVLLDEQLLQIMASLAAFPVEKQVDFTHDPQENARLWAIRKDTFPAVGAVRQTGTTVIIEDVTFPVEQLAMGVRRLIELFDKHHYDEAILFGHALEGNLHFVFTQGFNNPDEIARYQAFMDDVAQLVAVEFGGSLKAEHGTGRNMAPFVEKEWGSDAYQLMWQLKRLLDPSGILNPDVVLSTDPHIHLKHLKPMPAADEIVDKCIECGFCEPVCPSNGLTLSPRQRIVIWRDIQAKKRAGTDTRQLERDYHYQGIDTCAATGLCAQRCPVGINTGELVKKLRSQEANHSKTATWLAHNFKTALQGARFTLHAANGARMLLGAPRLAKLSASLSKLSAGRAPQWTPAMPQAEHSIRLTAPVDDQRPRVVYLAACVSRVMGPSAGDREQSSLLDKTRSLLEKAGYQVVFPDDQDNLCCGQPFASKGYNEQAEDKRQQLLGALTKASRGGLDPIYCDTSPCTLRLMQNLKDTRLDLYDPVRFIRTHLLDKLTFTPQQEPIAVHVTCSTQHLGESQALIDLARLCSENVVIPEGIHCCGFAGDKGFTTPELNAHSLRTLKNAVQFCHEGISTSRTCEIGLSQHGGIDYHGLVYLVDRVTTAKTHDQGIKP</sequence>
<dbReference type="Gene3D" id="1.10.1060.10">
    <property type="entry name" value="Alpha-helical ferredoxin"/>
    <property type="match status" value="1"/>
</dbReference>
<evidence type="ECO:0000256" key="8">
    <source>
        <dbReference type="ARBA" id="ARBA00023004"/>
    </source>
</evidence>